<gene>
    <name evidence="3" type="ORF">H2200_011880</name>
</gene>
<comment type="caution">
    <text evidence="3">The sequence shown here is derived from an EMBL/GenBank/DDBJ whole genome shotgun (WGS) entry which is preliminary data.</text>
</comment>
<dbReference type="SUPFAM" id="SSF54695">
    <property type="entry name" value="POZ domain"/>
    <property type="match status" value="1"/>
</dbReference>
<accession>A0AA39CCY1</accession>
<feature type="compositionally biased region" description="Polar residues" evidence="1">
    <location>
        <begin position="19"/>
        <end position="32"/>
    </location>
</feature>
<sequence>MAEDTPMDTPPEGDAITPRATSTESEPTNLNIADNTQPHIEATDSCHTREILLLEDSDPKSFATSPLIKVFVGEKRKEYNIHKDVLIKGSPFFKACLSANMLEATTNEISLPEDQCCAFDLLVAWLYHEKTYKVANNTRAVLSAMKAYQLGDKYSMHDFQNALIERLKGFMDRVIMWPGCFTWVLAHFDEASPLYRLMYDRLVWILVNGRYHNLGEFESRYMGELEDILCRKNISIKILWATMDLAKKTTVCPSKVKGCHYHVHAEGEACAIINEEETTSKKNNKK</sequence>
<evidence type="ECO:0000313" key="3">
    <source>
        <dbReference type="EMBL" id="KAJ9603694.1"/>
    </source>
</evidence>
<dbReference type="Pfam" id="PF00651">
    <property type="entry name" value="BTB"/>
    <property type="match status" value="1"/>
</dbReference>
<dbReference type="Proteomes" id="UP001172673">
    <property type="component" value="Unassembled WGS sequence"/>
</dbReference>
<organism evidence="3 4">
    <name type="scientific">Cladophialophora chaetospira</name>
    <dbReference type="NCBI Taxonomy" id="386627"/>
    <lineage>
        <taxon>Eukaryota</taxon>
        <taxon>Fungi</taxon>
        <taxon>Dikarya</taxon>
        <taxon>Ascomycota</taxon>
        <taxon>Pezizomycotina</taxon>
        <taxon>Eurotiomycetes</taxon>
        <taxon>Chaetothyriomycetidae</taxon>
        <taxon>Chaetothyriales</taxon>
        <taxon>Herpotrichiellaceae</taxon>
        <taxon>Cladophialophora</taxon>
    </lineage>
</organism>
<evidence type="ECO:0000256" key="1">
    <source>
        <dbReference type="SAM" id="MobiDB-lite"/>
    </source>
</evidence>
<dbReference type="PROSITE" id="PS50097">
    <property type="entry name" value="BTB"/>
    <property type="match status" value="1"/>
</dbReference>
<proteinExistence type="predicted"/>
<reference evidence="3" key="1">
    <citation type="submission" date="2022-10" db="EMBL/GenBank/DDBJ databases">
        <title>Culturing micro-colonial fungi from biological soil crusts in the Mojave desert and describing Neophaeococcomyces mojavensis, and introducing the new genera and species Taxawa tesnikishii.</title>
        <authorList>
            <person name="Kurbessoian T."/>
            <person name="Stajich J.E."/>
        </authorList>
    </citation>
    <scope>NUCLEOTIDE SEQUENCE</scope>
    <source>
        <strain evidence="3">TK_41</strain>
    </source>
</reference>
<dbReference type="CDD" id="cd18186">
    <property type="entry name" value="BTB_POZ_ZBTB_KLHL-like"/>
    <property type="match status" value="1"/>
</dbReference>
<feature type="region of interest" description="Disordered" evidence="1">
    <location>
        <begin position="1"/>
        <end position="32"/>
    </location>
</feature>
<evidence type="ECO:0000313" key="4">
    <source>
        <dbReference type="Proteomes" id="UP001172673"/>
    </source>
</evidence>
<dbReference type="PANTHER" id="PTHR47843:SF2">
    <property type="entry name" value="BTB DOMAIN-CONTAINING PROTEIN"/>
    <property type="match status" value="1"/>
</dbReference>
<feature type="domain" description="BTB" evidence="2">
    <location>
        <begin position="66"/>
        <end position="127"/>
    </location>
</feature>
<dbReference type="AlphaFoldDB" id="A0AA39CCY1"/>
<dbReference type="EMBL" id="JAPDRK010000021">
    <property type="protein sequence ID" value="KAJ9603694.1"/>
    <property type="molecule type" value="Genomic_DNA"/>
</dbReference>
<name>A0AA39CCY1_9EURO</name>
<protein>
    <recommendedName>
        <fullName evidence="2">BTB domain-containing protein</fullName>
    </recommendedName>
</protein>
<dbReference type="Gene3D" id="3.30.710.10">
    <property type="entry name" value="Potassium Channel Kv1.1, Chain A"/>
    <property type="match status" value="1"/>
</dbReference>
<keyword evidence="4" id="KW-1185">Reference proteome</keyword>
<dbReference type="InterPro" id="IPR011333">
    <property type="entry name" value="SKP1/BTB/POZ_sf"/>
</dbReference>
<evidence type="ECO:0000259" key="2">
    <source>
        <dbReference type="PROSITE" id="PS50097"/>
    </source>
</evidence>
<dbReference type="PANTHER" id="PTHR47843">
    <property type="entry name" value="BTB DOMAIN-CONTAINING PROTEIN-RELATED"/>
    <property type="match status" value="1"/>
</dbReference>
<dbReference type="InterPro" id="IPR000210">
    <property type="entry name" value="BTB/POZ_dom"/>
</dbReference>